<sequence>MSTAPDPTRIIKTRSGRVLDQAAFEATIDAGLARHERELTSRRAKAKRAASRLSEKAHEVKKKVTAALRR</sequence>
<evidence type="ECO:0000313" key="3">
    <source>
        <dbReference type="Proteomes" id="UP001521116"/>
    </source>
</evidence>
<keyword evidence="3" id="KW-1185">Reference proteome</keyword>
<evidence type="ECO:0000313" key="2">
    <source>
        <dbReference type="EMBL" id="KAL1617744.1"/>
    </source>
</evidence>
<reference evidence="2 3" key="1">
    <citation type="submission" date="2024-02" db="EMBL/GenBank/DDBJ databases">
        <title>De novo assembly and annotation of 12 fungi associated with fruit tree decline syndrome in Ontario, Canada.</title>
        <authorList>
            <person name="Sulman M."/>
            <person name="Ellouze W."/>
            <person name="Ilyukhin E."/>
        </authorList>
    </citation>
    <scope>NUCLEOTIDE SEQUENCE [LARGE SCALE GENOMIC DNA]</scope>
    <source>
        <strain evidence="2 3">M1-105</strain>
    </source>
</reference>
<gene>
    <name evidence="2" type="ORF">SLS56_010880</name>
</gene>
<protein>
    <submittedName>
        <fullName evidence="2">Uncharacterized protein</fullName>
    </submittedName>
</protein>
<proteinExistence type="predicted"/>
<name>A0ABR3SDA8_9PEZI</name>
<feature type="compositionally biased region" description="Basic residues" evidence="1">
    <location>
        <begin position="59"/>
        <end position="70"/>
    </location>
</feature>
<accession>A0ABR3SDA8</accession>
<evidence type="ECO:0000256" key="1">
    <source>
        <dbReference type="SAM" id="MobiDB-lite"/>
    </source>
</evidence>
<organism evidence="2 3">
    <name type="scientific">Neofusicoccum ribis</name>
    <dbReference type="NCBI Taxonomy" id="45134"/>
    <lineage>
        <taxon>Eukaryota</taxon>
        <taxon>Fungi</taxon>
        <taxon>Dikarya</taxon>
        <taxon>Ascomycota</taxon>
        <taxon>Pezizomycotina</taxon>
        <taxon>Dothideomycetes</taxon>
        <taxon>Dothideomycetes incertae sedis</taxon>
        <taxon>Botryosphaeriales</taxon>
        <taxon>Botryosphaeriaceae</taxon>
        <taxon>Neofusicoccum</taxon>
    </lineage>
</organism>
<dbReference type="EMBL" id="JAJVDC020000225">
    <property type="protein sequence ID" value="KAL1617744.1"/>
    <property type="molecule type" value="Genomic_DNA"/>
</dbReference>
<dbReference type="Proteomes" id="UP001521116">
    <property type="component" value="Unassembled WGS sequence"/>
</dbReference>
<feature type="region of interest" description="Disordered" evidence="1">
    <location>
        <begin position="49"/>
        <end position="70"/>
    </location>
</feature>
<comment type="caution">
    <text evidence="2">The sequence shown here is derived from an EMBL/GenBank/DDBJ whole genome shotgun (WGS) entry which is preliminary data.</text>
</comment>